<reference evidence="2 3" key="2">
    <citation type="journal article" date="2006" name="J. Gen. Virol.">
        <title>Genome sequence of an enhancin gene-rich nucleopolyhedrovirus (NPV) from Agrotis segetum: collinearity with Spodoptera exigua multiple NPV.</title>
        <authorList>
            <person name="Jakubowska A.K."/>
            <person name="Peters S.A."/>
            <person name="Ziemnicka J."/>
            <person name="Vlak J.M."/>
            <person name="van Oers M.M."/>
        </authorList>
    </citation>
    <scope>NUCLEOTIDE SEQUENCE [LARGE SCALE GENOMIC DNA]</scope>
</reference>
<organismHost>
    <name type="scientific">Lepidoptera</name>
    <name type="common">moths &amp; butterflies</name>
    <dbReference type="NCBI Taxonomy" id="7088"/>
</organismHost>
<name>Q287K2_NPVAS</name>
<reference evidence="3" key="1">
    <citation type="journal article" date="2005" name="J. Invertebr. Pathol.">
        <title>Molecular characterization of Agrotis segetum nucleopolyhedrovirus from Poland.</title>
        <authorList>
            <person name="Jakubowska A."/>
            <person name="van Oers M.M."/>
            <person name="Ziemnicka J."/>
            <person name="Lipa J.J."/>
            <person name="Vlak J.M."/>
        </authorList>
    </citation>
    <scope>NUCLEOTIDE SEQUENCE [LARGE SCALE GENOMIC DNA]</scope>
</reference>
<dbReference type="GeneID" id="3974334"/>
<dbReference type="InterPro" id="IPR009477">
    <property type="entry name" value="Baculo_Ac102"/>
</dbReference>
<sequence length="113" mass="12600">MSTNDDDDTPGPRNQRRPNRPPRANAAPDDGMWADQLLNSLNETTTVADLILNDTDEHKRISMGVIGQHSAIAKTILDYIDEEESLRLGTVNTINVLKLMSDIYDNKIPVVNQ</sequence>
<dbReference type="Pfam" id="PF06497">
    <property type="entry name" value="Baculo_Ac102"/>
    <property type="match status" value="1"/>
</dbReference>
<dbReference type="Proteomes" id="UP000204644">
    <property type="component" value="Segment"/>
</dbReference>
<protein>
    <submittedName>
        <fullName evidence="2">p12</fullName>
    </submittedName>
</protein>
<dbReference type="OrthoDB" id="22566at10239"/>
<accession>Q287K2</accession>
<evidence type="ECO:0000313" key="2">
    <source>
        <dbReference type="EMBL" id="AAZ38236.1"/>
    </source>
</evidence>
<dbReference type="EMBL" id="DQ123841">
    <property type="protein sequence ID" value="AAZ38236.1"/>
    <property type="molecule type" value="Genomic_DNA"/>
</dbReference>
<dbReference type="RefSeq" id="YP_529740.1">
    <property type="nucleotide sequence ID" value="NC_007921.1"/>
</dbReference>
<evidence type="ECO:0000313" key="3">
    <source>
        <dbReference type="Proteomes" id="UP000204644"/>
    </source>
</evidence>
<proteinExistence type="predicted"/>
<dbReference type="KEGG" id="vg:3974334"/>
<evidence type="ECO:0000256" key="1">
    <source>
        <dbReference type="SAM" id="MobiDB-lite"/>
    </source>
</evidence>
<keyword evidence="3" id="KW-1185">Reference proteome</keyword>
<feature type="region of interest" description="Disordered" evidence="1">
    <location>
        <begin position="1"/>
        <end position="30"/>
    </location>
</feature>
<organism evidence="2 3">
    <name type="scientific">Agrotis segetum nuclear polyhedrosis virus</name>
    <name type="common">AsNPV</name>
    <dbReference type="NCBI Taxonomy" id="1962501"/>
    <lineage>
        <taxon>Viruses</taxon>
        <taxon>Viruses incertae sedis</taxon>
        <taxon>Naldaviricetes</taxon>
        <taxon>Lefavirales</taxon>
        <taxon>Baculoviridae</taxon>
        <taxon>Alphabaculovirus</taxon>
        <taxon>Alphabaculovirus agsegetum</taxon>
    </lineage>
</organism>